<reference evidence="1" key="1">
    <citation type="submission" date="2022-06" db="EMBL/GenBank/DDBJ databases">
        <title>Phylogenomic reconstructions and comparative analyses of Kickxellomycotina fungi.</title>
        <authorList>
            <person name="Reynolds N.K."/>
            <person name="Stajich J.E."/>
            <person name="Barry K."/>
            <person name="Grigoriev I.V."/>
            <person name="Crous P."/>
            <person name="Smith M.E."/>
        </authorList>
    </citation>
    <scope>NUCLEOTIDE SEQUENCE</scope>
    <source>
        <strain evidence="1">RSA 2271</strain>
    </source>
</reference>
<proteinExistence type="predicted"/>
<name>A0ACC1HF32_9FUNG</name>
<gene>
    <name evidence="1" type="primary">GSL2</name>
    <name evidence="1" type="ORF">EV182_004268</name>
</gene>
<feature type="non-terminal residue" evidence="1">
    <location>
        <position position="1"/>
    </location>
</feature>
<keyword evidence="1" id="KW-0328">Glycosyltransferase</keyword>
<dbReference type="EC" id="2.4.1.34" evidence="1"/>
<comment type="caution">
    <text evidence="1">The sequence shown here is derived from an EMBL/GenBank/DDBJ whole genome shotgun (WGS) entry which is preliminary data.</text>
</comment>
<feature type="non-terminal residue" evidence="1">
    <location>
        <position position="747"/>
    </location>
</feature>
<sequence>YPPEERWQRLAQVDWKKSLRKTYRERRTMFHFLTNFNRVWVLHVVVYYYYIIYVADFLYDPVFELRSPLNTKAFNEDGTKKPLPNIDPKRYTLIAAGGAIAPFICIVSTISEMFFVPFNRFNQRALWFRILMLLIFLGLDIAPTFYIWSNGDDPRFDSEGSQLDSEPSKTAMTKFKALKAVAIVQFVYSLIFTVFLAIVPTASLFRPSANNRNKRGLINRTFTGNFPPLRSTYRSISILLWGTIFLSKYIESYFFLALSFKDTFRWLYHYNMTDCQDRFFKNYLCSRQQYITLGMMLLLDLFLFFLDTYLWYVVWNTIFSVARSFYLGISIWTPWRNIFSRLPKRIYAKILATADMEIKYKPKVLCSQIWNAVIISMYREHLLSVEHVQKMLYQQVPGDEEGKRTLKPPTFFVAQDDTSFDQEYYPPHSEAERRISFFAQSLSTVLPEPIPVENMPTFTVMTPHYGEKILMSLREIIRETDQYTRVTVLEYLKALHPIEWENFVRDTKLLAEETSSNFGQASAYGQAFTQTADKSDAKSKVDDLPFYSIGFKSAAPEFTLRTRIWASLRSQTLYRTISGFMNYAKAIKLLYRVENPEMVHLFGGNGSERLEIELERMASRKFKFLVAMQRYLKFNKEEREATEFLLSTYPELQIAYLEEVPATIEGEAPRIYSCLIDGRSEVTPEGFRKPYYRVQLPGNPILGDGKSDNQNHAIIFTRGEYLQLIDANQDNYLEECLKIRNVLGEFE</sequence>
<keyword evidence="2" id="KW-1185">Reference proteome</keyword>
<organism evidence="1 2">
    <name type="scientific">Spiromyces aspiralis</name>
    <dbReference type="NCBI Taxonomy" id="68401"/>
    <lineage>
        <taxon>Eukaryota</taxon>
        <taxon>Fungi</taxon>
        <taxon>Fungi incertae sedis</taxon>
        <taxon>Zoopagomycota</taxon>
        <taxon>Kickxellomycotina</taxon>
        <taxon>Kickxellomycetes</taxon>
        <taxon>Kickxellales</taxon>
        <taxon>Kickxellaceae</taxon>
        <taxon>Spiromyces</taxon>
    </lineage>
</organism>
<keyword evidence="1" id="KW-0808">Transferase</keyword>
<dbReference type="Proteomes" id="UP001145114">
    <property type="component" value="Unassembled WGS sequence"/>
</dbReference>
<accession>A0ACC1HF32</accession>
<evidence type="ECO:0000313" key="2">
    <source>
        <dbReference type="Proteomes" id="UP001145114"/>
    </source>
</evidence>
<protein>
    <submittedName>
        <fullName evidence="1">13-beta-glucan synthase</fullName>
        <ecNumber evidence="1">2.4.1.34</ecNumber>
    </submittedName>
</protein>
<evidence type="ECO:0000313" key="1">
    <source>
        <dbReference type="EMBL" id="KAJ1673946.1"/>
    </source>
</evidence>
<dbReference type="EMBL" id="JAMZIH010006414">
    <property type="protein sequence ID" value="KAJ1673946.1"/>
    <property type="molecule type" value="Genomic_DNA"/>
</dbReference>